<dbReference type="Proteomes" id="UP001183615">
    <property type="component" value="Unassembled WGS sequence"/>
</dbReference>
<dbReference type="InterPro" id="IPR038721">
    <property type="entry name" value="IS701-like_DDE_dom"/>
</dbReference>
<organism evidence="2 3">
    <name type="scientific">Streptomyces johnsoniae</name>
    <dbReference type="NCBI Taxonomy" id="3075532"/>
    <lineage>
        <taxon>Bacteria</taxon>
        <taxon>Bacillati</taxon>
        <taxon>Actinomycetota</taxon>
        <taxon>Actinomycetes</taxon>
        <taxon>Kitasatosporales</taxon>
        <taxon>Streptomycetaceae</taxon>
        <taxon>Streptomyces</taxon>
    </lineage>
</organism>
<comment type="caution">
    <text evidence="2">The sequence shown here is derived from an EMBL/GenBank/DDBJ whole genome shotgun (WGS) entry which is preliminary data.</text>
</comment>
<name>A0ABU2RXF2_9ACTN</name>
<feature type="domain" description="Transposase IS701-like DDE" evidence="1">
    <location>
        <begin position="36"/>
        <end position="282"/>
    </location>
</feature>
<keyword evidence="3" id="KW-1185">Reference proteome</keyword>
<accession>A0ABU2RXF2</accession>
<protein>
    <submittedName>
        <fullName evidence="2">Transposase</fullName>
    </submittedName>
</protein>
<dbReference type="PANTHER" id="PTHR33627">
    <property type="entry name" value="TRANSPOSASE"/>
    <property type="match status" value="1"/>
</dbReference>
<reference evidence="3" key="1">
    <citation type="submission" date="2023-07" db="EMBL/GenBank/DDBJ databases">
        <title>30 novel species of actinomycetes from the DSMZ collection.</title>
        <authorList>
            <person name="Nouioui I."/>
        </authorList>
    </citation>
    <scope>NUCLEOTIDE SEQUENCE [LARGE SCALE GENOMIC DNA]</scope>
    <source>
        <strain evidence="3">DSM 41886</strain>
    </source>
</reference>
<evidence type="ECO:0000313" key="3">
    <source>
        <dbReference type="Proteomes" id="UP001183615"/>
    </source>
</evidence>
<dbReference type="PANTHER" id="PTHR33627:SF1">
    <property type="entry name" value="TRANSPOSASE"/>
    <property type="match status" value="1"/>
</dbReference>
<evidence type="ECO:0000259" key="1">
    <source>
        <dbReference type="Pfam" id="PF13546"/>
    </source>
</evidence>
<sequence length="404" mass="44112">MIVEADVGLTRNAPGEFAAWSVECSSEALRDLCHVLFASLQRSDQRRRGMDYIRGLVHVEGRKSIRNIASLLGGGQAVEQSLHHFVCDSTWQWDPIREALARYMTAAAPPLAWVVHPLVIPKSGDSSVGVERRASPTSYTQRAVGVWLASEHMACPVNWRLLLSRSWVEDPLRREQACIPERTHPETLGTCAVEASLRVARGWRLPARPLLVDAREMDAPAVLGGLRKAGLPQLLRVDGRLRLTVADEALRAHNGGQLSAEEIMRVAARMRRPCLWRAPDASPGVRRGTLAAVRVRVPTPAAGAAGGPQGGELLLLGVAEAGQQWPAELWLTDAVSVPPAALVQLSRLMQRVGRDFAEIGDRVGIRDFVGRSFTGWHRHITLASAAHAVAALSRPTARHFERAS</sequence>
<dbReference type="RefSeq" id="WP_311615193.1">
    <property type="nucleotide sequence ID" value="NZ_JAVREV010000001.1"/>
</dbReference>
<evidence type="ECO:0000313" key="2">
    <source>
        <dbReference type="EMBL" id="MDT0441431.1"/>
    </source>
</evidence>
<dbReference type="Pfam" id="PF13546">
    <property type="entry name" value="DDE_5"/>
    <property type="match status" value="1"/>
</dbReference>
<dbReference type="InterPro" id="IPR039365">
    <property type="entry name" value="IS701-like"/>
</dbReference>
<proteinExistence type="predicted"/>
<gene>
    <name evidence="2" type="ORF">RM779_02285</name>
</gene>
<dbReference type="EMBL" id="JAVREV010000001">
    <property type="protein sequence ID" value="MDT0441431.1"/>
    <property type="molecule type" value="Genomic_DNA"/>
</dbReference>